<feature type="region of interest" description="Disordered" evidence="2">
    <location>
        <begin position="266"/>
        <end position="348"/>
    </location>
</feature>
<dbReference type="PRINTS" id="PR01852">
    <property type="entry name" value="SIBAPROTEIN"/>
</dbReference>
<evidence type="ECO:0000256" key="3">
    <source>
        <dbReference type="SAM" id="SignalP"/>
    </source>
</evidence>
<dbReference type="AlphaFoldDB" id="A0A1D7QSJ0"/>
<feature type="compositionally biased region" description="Basic and acidic residues" evidence="2">
    <location>
        <begin position="266"/>
        <end position="282"/>
    </location>
</feature>
<feature type="compositionally biased region" description="Low complexity" evidence="2">
    <location>
        <begin position="297"/>
        <end position="307"/>
    </location>
</feature>
<evidence type="ECO:0000259" key="4">
    <source>
        <dbReference type="Pfam" id="PF01551"/>
    </source>
</evidence>
<dbReference type="OrthoDB" id="9805070at2"/>
<dbReference type="InterPro" id="IPR009148">
    <property type="entry name" value="PcsB-like"/>
</dbReference>
<proteinExistence type="predicted"/>
<dbReference type="KEGG" id="bbev:BBEV_0556"/>
<dbReference type="CDD" id="cd12797">
    <property type="entry name" value="M23_peptidase"/>
    <property type="match status" value="1"/>
</dbReference>
<dbReference type="GO" id="GO:0004222">
    <property type="term" value="F:metalloendopeptidase activity"/>
    <property type="evidence" value="ECO:0007669"/>
    <property type="project" value="TreeGrafter"/>
</dbReference>
<evidence type="ECO:0000313" key="6">
    <source>
        <dbReference type="EMBL" id="AOM81949.1"/>
    </source>
</evidence>
<keyword evidence="7" id="KW-1185">Reference proteome</keyword>
<feature type="domain" description="Peptidoglycan hydrolase PcsB coiled-coil" evidence="5">
    <location>
        <begin position="107"/>
        <end position="179"/>
    </location>
</feature>
<protein>
    <submittedName>
        <fullName evidence="6">Peptidoglycan DL-endopeptidase CwlO</fullName>
    </submittedName>
</protein>
<accession>A0A1D7QSJ0</accession>
<dbReference type="STRING" id="632773.BBEV_0556"/>
<dbReference type="Pfam" id="PF01551">
    <property type="entry name" value="Peptidase_M23"/>
    <property type="match status" value="1"/>
</dbReference>
<dbReference type="PANTHER" id="PTHR21666">
    <property type="entry name" value="PEPTIDASE-RELATED"/>
    <property type="match status" value="1"/>
</dbReference>
<gene>
    <name evidence="6" type="primary">cwlO-2</name>
    <name evidence="6" type="ORF">BBEV_0556</name>
</gene>
<evidence type="ECO:0000256" key="2">
    <source>
        <dbReference type="SAM" id="MobiDB-lite"/>
    </source>
</evidence>
<feature type="compositionally biased region" description="Low complexity" evidence="2">
    <location>
        <begin position="315"/>
        <end position="339"/>
    </location>
</feature>
<feature type="signal peptide" evidence="3">
    <location>
        <begin position="1"/>
        <end position="27"/>
    </location>
</feature>
<feature type="chain" id="PRO_5009099081" evidence="3">
    <location>
        <begin position="28"/>
        <end position="473"/>
    </location>
</feature>
<evidence type="ECO:0000256" key="1">
    <source>
        <dbReference type="ARBA" id="ARBA00022729"/>
    </source>
</evidence>
<feature type="region of interest" description="Disordered" evidence="2">
    <location>
        <begin position="29"/>
        <end position="66"/>
    </location>
</feature>
<dbReference type="SUPFAM" id="SSF90257">
    <property type="entry name" value="Myosin rod fragments"/>
    <property type="match status" value="1"/>
</dbReference>
<organism evidence="6 7">
    <name type="scientific">Salisediminibacterium beveridgei</name>
    <dbReference type="NCBI Taxonomy" id="632773"/>
    <lineage>
        <taxon>Bacteria</taxon>
        <taxon>Bacillati</taxon>
        <taxon>Bacillota</taxon>
        <taxon>Bacilli</taxon>
        <taxon>Bacillales</taxon>
        <taxon>Bacillaceae</taxon>
        <taxon>Salisediminibacterium</taxon>
    </lineage>
</organism>
<sequence>MSRVFSLPLFLLIFVLVLTAVFSSVHANEGEELEEEIEGLEEEREETLEEQQEREAELEEVQSEMSDVEAELQRLDDEMASTNRQIDAKQEEIDLTMDRVADLEEQIRELEERISDRDELLKERVRQMYQNGGSINYIEVILGAQNFGDLIERISALNSIAQQDQNILDEHVADMEAVEIAKEDLESELAFLEEQMTDLETLRANLEAQSAEKDGYLEELADMGYVLEEELISLDEKEEFLIAQTQAAEQELAEWEKAEEERRRKEAEEQRRKEEEAARRAAEQAAAEEAAAEEAAAEAARQAAAEEAAAEEAAQESSSNNQTDSSNSGGNSAPAASGGIFHRPADGRVTSHFGMRTHPVHGGQRLHAGTDFGRDGGRNIYAAESGTVISSGWFGGYGNTITVSHVVNGSSVTTLYAHLSGSNVSKGQRVSRGQVIGTMGTTGTSTGVHLHFEVHPGGYSGSSSAVNPMGYLN</sequence>
<feature type="domain" description="M23ase beta-sheet core" evidence="4">
    <location>
        <begin position="366"/>
        <end position="458"/>
    </location>
</feature>
<dbReference type="Proteomes" id="UP000094463">
    <property type="component" value="Chromosome"/>
</dbReference>
<dbReference type="EMBL" id="CP012502">
    <property type="protein sequence ID" value="AOM81949.1"/>
    <property type="molecule type" value="Genomic_DNA"/>
</dbReference>
<keyword evidence="1 3" id="KW-0732">Signal</keyword>
<dbReference type="Gene3D" id="6.10.250.3150">
    <property type="match status" value="1"/>
</dbReference>
<dbReference type="SUPFAM" id="SSF51261">
    <property type="entry name" value="Duplicated hybrid motif"/>
    <property type="match status" value="1"/>
</dbReference>
<evidence type="ECO:0000313" key="7">
    <source>
        <dbReference type="Proteomes" id="UP000094463"/>
    </source>
</evidence>
<dbReference type="Pfam" id="PF24568">
    <property type="entry name" value="CC_PcsB"/>
    <property type="match status" value="1"/>
</dbReference>
<dbReference type="InterPro" id="IPR011055">
    <property type="entry name" value="Dup_hybrid_motif"/>
</dbReference>
<dbReference type="InterPro" id="IPR016047">
    <property type="entry name" value="M23ase_b-sheet_dom"/>
</dbReference>
<reference evidence="6 7" key="1">
    <citation type="submission" date="2015-08" db="EMBL/GenBank/DDBJ databases">
        <title>The complete genome sequence of Bacillus beveridgei MLTeJB.</title>
        <authorList>
            <person name="Hanson T.E."/>
            <person name="Mesa C."/>
            <person name="Basesman S.M."/>
            <person name="Oremland R.S."/>
        </authorList>
    </citation>
    <scope>NUCLEOTIDE SEQUENCE [LARGE SCALE GENOMIC DNA]</scope>
    <source>
        <strain evidence="6 7">MLTeJB</strain>
    </source>
</reference>
<dbReference type="PANTHER" id="PTHR21666:SF270">
    <property type="entry name" value="MUREIN HYDROLASE ACTIVATOR ENVC"/>
    <property type="match status" value="1"/>
</dbReference>
<name>A0A1D7QSJ0_9BACI</name>
<dbReference type="InterPro" id="IPR050570">
    <property type="entry name" value="Cell_wall_metabolism_enzyme"/>
</dbReference>
<dbReference type="Gene3D" id="2.70.70.10">
    <property type="entry name" value="Glucose Permease (Domain IIA)"/>
    <property type="match status" value="1"/>
</dbReference>
<feature type="compositionally biased region" description="Acidic residues" evidence="2">
    <location>
        <begin position="30"/>
        <end position="66"/>
    </location>
</feature>
<dbReference type="RefSeq" id="WP_069364077.1">
    <property type="nucleotide sequence ID" value="NZ_CP012502.1"/>
</dbReference>
<dbReference type="InterPro" id="IPR057309">
    <property type="entry name" value="PcsB_CC"/>
</dbReference>
<evidence type="ECO:0000259" key="5">
    <source>
        <dbReference type="Pfam" id="PF24568"/>
    </source>
</evidence>